<dbReference type="OrthoDB" id="6198786at2"/>
<dbReference type="Proteomes" id="UP000267368">
    <property type="component" value="Unassembled WGS sequence"/>
</dbReference>
<accession>A0A3N0AF04</accession>
<dbReference type="PROSITE" id="PS50893">
    <property type="entry name" value="ABC_TRANSPORTER_2"/>
    <property type="match status" value="1"/>
</dbReference>
<dbReference type="InterPro" id="IPR003439">
    <property type="entry name" value="ABC_transporter-like_ATP-bd"/>
</dbReference>
<protein>
    <submittedName>
        <fullName evidence="5">Sulfate transporter</fullName>
    </submittedName>
</protein>
<evidence type="ECO:0000313" key="5">
    <source>
        <dbReference type="EMBL" id="RNL19863.1"/>
    </source>
</evidence>
<dbReference type="SMART" id="SM00382">
    <property type="entry name" value="AAA"/>
    <property type="match status" value="1"/>
</dbReference>
<feature type="domain" description="ABC transporter" evidence="4">
    <location>
        <begin position="19"/>
        <end position="223"/>
    </location>
</feature>
<dbReference type="Gene3D" id="3.40.50.300">
    <property type="entry name" value="P-loop containing nucleotide triphosphate hydrolases"/>
    <property type="match status" value="1"/>
</dbReference>
<gene>
    <name evidence="5" type="ORF">DMP07_05725</name>
</gene>
<comment type="caution">
    <text evidence="5">The sequence shown here is derived from an EMBL/GenBank/DDBJ whole genome shotgun (WGS) entry which is preliminary data.</text>
</comment>
<dbReference type="InterPro" id="IPR050166">
    <property type="entry name" value="ABC_transporter_ATP-bind"/>
</dbReference>
<dbReference type="InterPro" id="IPR027417">
    <property type="entry name" value="P-loop_NTPase"/>
</dbReference>
<keyword evidence="1" id="KW-0813">Transport</keyword>
<dbReference type="InterPro" id="IPR003593">
    <property type="entry name" value="AAA+_ATPase"/>
</dbReference>
<dbReference type="AlphaFoldDB" id="A0A3N0AF04"/>
<evidence type="ECO:0000256" key="3">
    <source>
        <dbReference type="ARBA" id="ARBA00022840"/>
    </source>
</evidence>
<name>A0A3N0AF04_9ACTN</name>
<dbReference type="SUPFAM" id="SSF52540">
    <property type="entry name" value="P-loop containing nucleoside triphosphate hydrolases"/>
    <property type="match status" value="1"/>
</dbReference>
<reference evidence="6" key="1">
    <citation type="submission" date="2018-05" db="EMBL/GenBank/DDBJ databases">
        <title>Genome Sequencing of selected type strains of the family Eggerthellaceae.</title>
        <authorList>
            <person name="Danylec N."/>
            <person name="Stoll D.A."/>
            <person name="Doetsch A."/>
            <person name="Huch M."/>
        </authorList>
    </citation>
    <scope>NUCLEOTIDE SEQUENCE [LARGE SCALE GENOMIC DNA]</scope>
    <source>
        <strain evidence="6">DSM 17537</strain>
    </source>
</reference>
<dbReference type="RefSeq" id="WP_123198184.1">
    <property type="nucleotide sequence ID" value="NZ_QICB01000003.1"/>
</dbReference>
<dbReference type="GO" id="GO:0005524">
    <property type="term" value="F:ATP binding"/>
    <property type="evidence" value="ECO:0007669"/>
    <property type="project" value="UniProtKB-KW"/>
</dbReference>
<organism evidence="5 6">
    <name type="scientific">Slackia faecicanis</name>
    <dbReference type="NCBI Taxonomy" id="255723"/>
    <lineage>
        <taxon>Bacteria</taxon>
        <taxon>Bacillati</taxon>
        <taxon>Actinomycetota</taxon>
        <taxon>Coriobacteriia</taxon>
        <taxon>Eggerthellales</taxon>
        <taxon>Eggerthellaceae</taxon>
        <taxon>Slackia</taxon>
    </lineage>
</organism>
<dbReference type="Pfam" id="PF00005">
    <property type="entry name" value="ABC_tran"/>
    <property type="match status" value="1"/>
</dbReference>
<dbReference type="PANTHER" id="PTHR42788">
    <property type="entry name" value="TAURINE IMPORT ATP-BINDING PROTEIN-RELATED"/>
    <property type="match status" value="1"/>
</dbReference>
<evidence type="ECO:0000256" key="2">
    <source>
        <dbReference type="ARBA" id="ARBA00022741"/>
    </source>
</evidence>
<dbReference type="InterPro" id="IPR017871">
    <property type="entry name" value="ABC_transporter-like_CS"/>
</dbReference>
<evidence type="ECO:0000313" key="6">
    <source>
        <dbReference type="Proteomes" id="UP000267368"/>
    </source>
</evidence>
<proteinExistence type="predicted"/>
<dbReference type="EMBL" id="QICB01000003">
    <property type="protein sequence ID" value="RNL19863.1"/>
    <property type="molecule type" value="Genomic_DNA"/>
</dbReference>
<keyword evidence="6" id="KW-1185">Reference proteome</keyword>
<evidence type="ECO:0000256" key="1">
    <source>
        <dbReference type="ARBA" id="ARBA00022448"/>
    </source>
</evidence>
<dbReference type="PROSITE" id="PS00211">
    <property type="entry name" value="ABC_TRANSPORTER_1"/>
    <property type="match status" value="1"/>
</dbReference>
<sequence>MDERRLREMPRQARTEGAVTLEHVAKRYGEHIVFDDANASFAHGRIHAIMGASGQGKTTLLRLVAGLEQPDEGRIEGMAGLRRAAVFQEDRLCENLSVAANVRMPHPGLKGAEKQEFLGRCEALLTAMALPDCLARPVHELSGGMKRRVAIARAVMAEADVLFFDEPLKGLDPAGSALVLEAIDPLLDGKTVFWSTHREEELALLGRPTLLRIGDLKRNGAEA</sequence>
<dbReference type="GO" id="GO:0016887">
    <property type="term" value="F:ATP hydrolysis activity"/>
    <property type="evidence" value="ECO:0007669"/>
    <property type="project" value="InterPro"/>
</dbReference>
<dbReference type="PANTHER" id="PTHR42788:SF13">
    <property type="entry name" value="ALIPHATIC SULFONATES IMPORT ATP-BINDING PROTEIN SSUB"/>
    <property type="match status" value="1"/>
</dbReference>
<evidence type="ECO:0000259" key="4">
    <source>
        <dbReference type="PROSITE" id="PS50893"/>
    </source>
</evidence>
<keyword evidence="3" id="KW-0067">ATP-binding</keyword>
<keyword evidence="2" id="KW-0547">Nucleotide-binding</keyword>